<sequence>MISPVSTIRQPNFLLPHRFHYPLFARASFLQYLPGSPRFKLPESPAHRPDLLLPIYFNLFCSPTLHFCKLSSELAKIYRQKLQQSVTVGELSEEAIASLLCIRVLLCIPQGTVDAAHAYICGRIFVKDYSLVLISAKSPVNSPDFVIIPGFISATPPTKSL</sequence>
<gene>
    <name evidence="1" type="ORF">KSP40_PGU003189</name>
</gene>
<dbReference type="PANTHER" id="PTHR34935">
    <property type="entry name" value="PROTEIN TIC110, CHLOROPLASTIC"/>
    <property type="match status" value="1"/>
</dbReference>
<dbReference type="PANTHER" id="PTHR34935:SF3">
    <property type="entry name" value="PROTEIN TIC110, CHLOROPLASTIC"/>
    <property type="match status" value="1"/>
</dbReference>
<dbReference type="EMBL" id="JBBWWR010000012">
    <property type="protein sequence ID" value="KAK8958470.1"/>
    <property type="molecule type" value="Genomic_DNA"/>
</dbReference>
<dbReference type="Proteomes" id="UP001412067">
    <property type="component" value="Unassembled WGS sequence"/>
</dbReference>
<accession>A0ABR2M345</accession>
<evidence type="ECO:0000313" key="2">
    <source>
        <dbReference type="Proteomes" id="UP001412067"/>
    </source>
</evidence>
<dbReference type="InterPro" id="IPR031610">
    <property type="entry name" value="TIC110"/>
</dbReference>
<proteinExistence type="predicted"/>
<reference evidence="1 2" key="1">
    <citation type="journal article" date="2022" name="Nat. Plants">
        <title>Genomes of leafy and leafless Platanthera orchids illuminate the evolution of mycoheterotrophy.</title>
        <authorList>
            <person name="Li M.H."/>
            <person name="Liu K.W."/>
            <person name="Li Z."/>
            <person name="Lu H.C."/>
            <person name="Ye Q.L."/>
            <person name="Zhang D."/>
            <person name="Wang J.Y."/>
            <person name="Li Y.F."/>
            <person name="Zhong Z.M."/>
            <person name="Liu X."/>
            <person name="Yu X."/>
            <person name="Liu D.K."/>
            <person name="Tu X.D."/>
            <person name="Liu B."/>
            <person name="Hao Y."/>
            <person name="Liao X.Y."/>
            <person name="Jiang Y.T."/>
            <person name="Sun W.H."/>
            <person name="Chen J."/>
            <person name="Chen Y.Q."/>
            <person name="Ai Y."/>
            <person name="Zhai J.W."/>
            <person name="Wu S.S."/>
            <person name="Zhou Z."/>
            <person name="Hsiao Y.Y."/>
            <person name="Wu W.L."/>
            <person name="Chen Y.Y."/>
            <person name="Lin Y.F."/>
            <person name="Hsu J.L."/>
            <person name="Li C.Y."/>
            <person name="Wang Z.W."/>
            <person name="Zhao X."/>
            <person name="Zhong W.Y."/>
            <person name="Ma X.K."/>
            <person name="Ma L."/>
            <person name="Huang J."/>
            <person name="Chen G.Z."/>
            <person name="Huang M.Z."/>
            <person name="Huang L."/>
            <person name="Peng D.H."/>
            <person name="Luo Y.B."/>
            <person name="Zou S.Q."/>
            <person name="Chen S.P."/>
            <person name="Lan S."/>
            <person name="Tsai W.C."/>
            <person name="Van de Peer Y."/>
            <person name="Liu Z.J."/>
        </authorList>
    </citation>
    <scope>NUCLEOTIDE SEQUENCE [LARGE SCALE GENOMIC DNA]</scope>
    <source>
        <strain evidence="1">Lor288</strain>
    </source>
</reference>
<name>A0ABR2M345_9ASPA</name>
<comment type="caution">
    <text evidence="1">The sequence shown here is derived from an EMBL/GenBank/DDBJ whole genome shotgun (WGS) entry which is preliminary data.</text>
</comment>
<evidence type="ECO:0000313" key="1">
    <source>
        <dbReference type="EMBL" id="KAK8958470.1"/>
    </source>
</evidence>
<protein>
    <submittedName>
        <fullName evidence="1">Uncharacterized protein</fullName>
    </submittedName>
</protein>
<dbReference type="Pfam" id="PF16940">
    <property type="entry name" value="Tic110"/>
    <property type="match status" value="1"/>
</dbReference>
<keyword evidence="2" id="KW-1185">Reference proteome</keyword>
<organism evidence="1 2">
    <name type="scientific">Platanthera guangdongensis</name>
    <dbReference type="NCBI Taxonomy" id="2320717"/>
    <lineage>
        <taxon>Eukaryota</taxon>
        <taxon>Viridiplantae</taxon>
        <taxon>Streptophyta</taxon>
        <taxon>Embryophyta</taxon>
        <taxon>Tracheophyta</taxon>
        <taxon>Spermatophyta</taxon>
        <taxon>Magnoliopsida</taxon>
        <taxon>Liliopsida</taxon>
        <taxon>Asparagales</taxon>
        <taxon>Orchidaceae</taxon>
        <taxon>Orchidoideae</taxon>
        <taxon>Orchideae</taxon>
        <taxon>Orchidinae</taxon>
        <taxon>Platanthera</taxon>
    </lineage>
</organism>